<feature type="modified residue" description="4-aspartylphosphate" evidence="1">
    <location>
        <position position="60"/>
    </location>
</feature>
<dbReference type="Proteomes" id="UP001221686">
    <property type="component" value="Unassembled WGS sequence"/>
</dbReference>
<keyword evidence="1" id="KW-0597">Phosphoprotein</keyword>
<dbReference type="InterPro" id="IPR001789">
    <property type="entry name" value="Sig_transdc_resp-reg_receiver"/>
</dbReference>
<protein>
    <submittedName>
        <fullName evidence="4">Response regulator</fullName>
    </submittedName>
</protein>
<dbReference type="Gene3D" id="3.40.50.2300">
    <property type="match status" value="1"/>
</dbReference>
<accession>A0ABT5DQJ5</accession>
<dbReference type="EMBL" id="JAQNDL010000001">
    <property type="protein sequence ID" value="MDC0715930.1"/>
    <property type="molecule type" value="Genomic_DNA"/>
</dbReference>
<evidence type="ECO:0000313" key="5">
    <source>
        <dbReference type="Proteomes" id="UP001221686"/>
    </source>
</evidence>
<dbReference type="SMART" id="SM00448">
    <property type="entry name" value="REC"/>
    <property type="match status" value="1"/>
</dbReference>
<comment type="caution">
    <text evidence="4">The sequence shown here is derived from an EMBL/GenBank/DDBJ whole genome shotgun (WGS) entry which is preliminary data.</text>
</comment>
<dbReference type="InterPro" id="IPR011006">
    <property type="entry name" value="CheY-like_superfamily"/>
</dbReference>
<feature type="domain" description="HTH LytTR-type" evidence="3">
    <location>
        <begin position="161"/>
        <end position="264"/>
    </location>
</feature>
<dbReference type="RefSeq" id="WP_272084362.1">
    <property type="nucleotide sequence ID" value="NZ_JAQNDL010000001.1"/>
</dbReference>
<evidence type="ECO:0000313" key="4">
    <source>
        <dbReference type="EMBL" id="MDC0715930.1"/>
    </source>
</evidence>
<keyword evidence="5" id="KW-1185">Reference proteome</keyword>
<dbReference type="PROSITE" id="PS50110">
    <property type="entry name" value="RESPONSE_REGULATORY"/>
    <property type="match status" value="1"/>
</dbReference>
<dbReference type="Pfam" id="PF04397">
    <property type="entry name" value="LytTR"/>
    <property type="match status" value="1"/>
</dbReference>
<evidence type="ECO:0000259" key="2">
    <source>
        <dbReference type="PROSITE" id="PS50110"/>
    </source>
</evidence>
<dbReference type="Pfam" id="PF00072">
    <property type="entry name" value="Response_reg"/>
    <property type="match status" value="1"/>
</dbReference>
<gene>
    <name evidence="4" type="ORF">POL25_03430</name>
</gene>
<organism evidence="4 5">
    <name type="scientific">Nannocystis bainbridge</name>
    <dbReference type="NCBI Taxonomy" id="2995303"/>
    <lineage>
        <taxon>Bacteria</taxon>
        <taxon>Pseudomonadati</taxon>
        <taxon>Myxococcota</taxon>
        <taxon>Polyangia</taxon>
        <taxon>Nannocystales</taxon>
        <taxon>Nannocystaceae</taxon>
        <taxon>Nannocystis</taxon>
    </lineage>
</organism>
<dbReference type="PANTHER" id="PTHR37299:SF1">
    <property type="entry name" value="STAGE 0 SPORULATION PROTEIN A HOMOLOG"/>
    <property type="match status" value="1"/>
</dbReference>
<dbReference type="PROSITE" id="PS50930">
    <property type="entry name" value="HTH_LYTTR"/>
    <property type="match status" value="1"/>
</dbReference>
<feature type="domain" description="Response regulatory" evidence="2">
    <location>
        <begin position="9"/>
        <end position="122"/>
    </location>
</feature>
<dbReference type="SMART" id="SM00850">
    <property type="entry name" value="LytTR"/>
    <property type="match status" value="1"/>
</dbReference>
<dbReference type="PANTHER" id="PTHR37299">
    <property type="entry name" value="TRANSCRIPTIONAL REGULATOR-RELATED"/>
    <property type="match status" value="1"/>
</dbReference>
<reference evidence="4 5" key="1">
    <citation type="submission" date="2022-11" db="EMBL/GenBank/DDBJ databases">
        <title>Minimal conservation of predation-associated metabolite biosynthetic gene clusters underscores biosynthetic potential of Myxococcota including descriptions for ten novel species: Archangium lansinium sp. nov., Myxococcus landrumus sp. nov., Nannocystis bai.</title>
        <authorList>
            <person name="Ahearne A."/>
            <person name="Stevens C."/>
            <person name="Dowd S."/>
        </authorList>
    </citation>
    <scope>NUCLEOTIDE SEQUENCE [LARGE SCALE GENOMIC DNA]</scope>
    <source>
        <strain evidence="4 5">BB15-2</strain>
    </source>
</reference>
<sequence>MLERNPTIKTLIIDDEPLAREGIRLLLGRDADIEVIGEVASGREAASRIEALRPDLVVLDVQMPECSGFQVLASLPPASVPGVVFVTAFDRYAVQALEVHGLDYLLKPFDDERFVEVLRRAKAQLQGAELEGLRRRLAALLADVGEPRGPVPVVAQPADRLAIKDGSRVVLLRADEIDWIEAADYYVQIHAGPKSYLHRETMQSLERRLDPSQFVRIHRSAIVNRRRIRELRSGGRREAVVVLEGGATLKVARSQRDKIASLRA</sequence>
<evidence type="ECO:0000259" key="3">
    <source>
        <dbReference type="PROSITE" id="PS50930"/>
    </source>
</evidence>
<dbReference type="SUPFAM" id="SSF52172">
    <property type="entry name" value="CheY-like"/>
    <property type="match status" value="1"/>
</dbReference>
<proteinExistence type="predicted"/>
<evidence type="ECO:0000256" key="1">
    <source>
        <dbReference type="PROSITE-ProRule" id="PRU00169"/>
    </source>
</evidence>
<name>A0ABT5DQJ5_9BACT</name>
<dbReference type="InterPro" id="IPR046947">
    <property type="entry name" value="LytR-like"/>
</dbReference>
<dbReference type="Gene3D" id="2.40.50.1020">
    <property type="entry name" value="LytTr DNA-binding domain"/>
    <property type="match status" value="1"/>
</dbReference>
<dbReference type="InterPro" id="IPR007492">
    <property type="entry name" value="LytTR_DNA-bd_dom"/>
</dbReference>